<reference evidence="4" key="1">
    <citation type="journal article" date="2020" name="Genome Biol.">
        <title>Gamete binning: chromosome-level and haplotype-resolved genome assembly enabled by high-throughput single-cell sequencing of gamete genomes.</title>
        <authorList>
            <person name="Campoy J.A."/>
            <person name="Sun H."/>
            <person name="Goel M."/>
            <person name="Jiao W.-B."/>
            <person name="Folz-Donahue K."/>
            <person name="Wang N."/>
            <person name="Rubio M."/>
            <person name="Liu C."/>
            <person name="Kukat C."/>
            <person name="Ruiz D."/>
            <person name="Huettel B."/>
            <person name="Schneeberger K."/>
        </authorList>
    </citation>
    <scope>NUCLEOTIDE SEQUENCE [LARGE SCALE GENOMIC DNA]</scope>
    <source>
        <strain evidence="4">cv. Rojo Pasion</strain>
    </source>
</reference>
<evidence type="ECO:0000313" key="3">
    <source>
        <dbReference type="Proteomes" id="UP000507222"/>
    </source>
</evidence>
<keyword evidence="4" id="KW-1185">Reference proteome</keyword>
<name>A0A6J5UGN5_PRUAR</name>
<evidence type="ECO:0000313" key="4">
    <source>
        <dbReference type="Proteomes" id="UP000507245"/>
    </source>
</evidence>
<reference evidence="1 3" key="2">
    <citation type="submission" date="2020-05" db="EMBL/GenBank/DDBJ databases">
        <authorList>
            <person name="Campoy J."/>
            <person name="Schneeberger K."/>
            <person name="Spophaly S."/>
        </authorList>
    </citation>
    <scope>NUCLEOTIDE SEQUENCE [LARGE SCALE GENOMIC DNA]</scope>
    <source>
        <strain evidence="1">PruArmRojPasFocal</strain>
    </source>
</reference>
<protein>
    <submittedName>
        <fullName evidence="1">Uncharacterized protein</fullName>
    </submittedName>
</protein>
<proteinExistence type="predicted"/>
<accession>A0A6J5UGN5</accession>
<dbReference type="Proteomes" id="UP000507245">
    <property type="component" value="Unassembled WGS sequence"/>
</dbReference>
<sequence length="91" mass="9869">MKCNSSSKNIHGEIAICSTALVKGAHLFPRAKRAASMSITSVLSLKDEVSIATAGAVDRYIPYGTVAVKCIVKFWNTRTLKNVVSHRHPLT</sequence>
<dbReference type="OrthoDB" id="2096344at2759"/>
<dbReference type="EMBL" id="CAEKDK010000003">
    <property type="protein sequence ID" value="CAB4275291.1"/>
    <property type="molecule type" value="Genomic_DNA"/>
</dbReference>
<evidence type="ECO:0000313" key="1">
    <source>
        <dbReference type="EMBL" id="CAB4275291.1"/>
    </source>
</evidence>
<organism evidence="1 3">
    <name type="scientific">Prunus armeniaca</name>
    <name type="common">Apricot</name>
    <name type="synonym">Armeniaca vulgaris</name>
    <dbReference type="NCBI Taxonomy" id="36596"/>
    <lineage>
        <taxon>Eukaryota</taxon>
        <taxon>Viridiplantae</taxon>
        <taxon>Streptophyta</taxon>
        <taxon>Embryophyta</taxon>
        <taxon>Tracheophyta</taxon>
        <taxon>Spermatophyta</taxon>
        <taxon>Magnoliopsida</taxon>
        <taxon>eudicotyledons</taxon>
        <taxon>Gunneridae</taxon>
        <taxon>Pentapetalae</taxon>
        <taxon>rosids</taxon>
        <taxon>fabids</taxon>
        <taxon>Rosales</taxon>
        <taxon>Rosaceae</taxon>
        <taxon>Amygdaloideae</taxon>
        <taxon>Amygdaleae</taxon>
        <taxon>Prunus</taxon>
    </lineage>
</organism>
<dbReference type="EMBL" id="CAEKKB010000003">
    <property type="protein sequence ID" value="CAB4305649.1"/>
    <property type="molecule type" value="Genomic_DNA"/>
</dbReference>
<evidence type="ECO:0000313" key="2">
    <source>
        <dbReference type="EMBL" id="CAB4305649.1"/>
    </source>
</evidence>
<dbReference type="AlphaFoldDB" id="A0A6J5UGN5"/>
<gene>
    <name evidence="1" type="ORF">CURHAP_LOCUS24119</name>
    <name evidence="2" type="ORF">ORAREDHAP_LOCUS23685</name>
</gene>
<dbReference type="Proteomes" id="UP000507222">
    <property type="component" value="Unassembled WGS sequence"/>
</dbReference>